<organism evidence="1 2">
    <name type="scientific">Strongylus vulgaris</name>
    <name type="common">Blood worm</name>
    <dbReference type="NCBI Taxonomy" id="40348"/>
    <lineage>
        <taxon>Eukaryota</taxon>
        <taxon>Metazoa</taxon>
        <taxon>Ecdysozoa</taxon>
        <taxon>Nematoda</taxon>
        <taxon>Chromadorea</taxon>
        <taxon>Rhabditida</taxon>
        <taxon>Rhabditina</taxon>
        <taxon>Rhabditomorpha</taxon>
        <taxon>Strongyloidea</taxon>
        <taxon>Strongylidae</taxon>
        <taxon>Strongylus</taxon>
    </lineage>
</organism>
<dbReference type="InterPro" id="IPR033490">
    <property type="entry name" value="LRP130"/>
</dbReference>
<dbReference type="AlphaFoldDB" id="A0A3P7J6J0"/>
<reference evidence="1 2" key="1">
    <citation type="submission" date="2018-11" db="EMBL/GenBank/DDBJ databases">
        <authorList>
            <consortium name="Pathogen Informatics"/>
        </authorList>
    </citation>
    <scope>NUCLEOTIDE SEQUENCE [LARGE SCALE GENOMIC DNA]</scope>
</reference>
<evidence type="ECO:0000313" key="1">
    <source>
        <dbReference type="EMBL" id="VDM71957.1"/>
    </source>
</evidence>
<dbReference type="GO" id="GO:0005739">
    <property type="term" value="C:mitochondrion"/>
    <property type="evidence" value="ECO:0007669"/>
    <property type="project" value="TreeGrafter"/>
</dbReference>
<proteinExistence type="predicted"/>
<evidence type="ECO:0000313" key="2">
    <source>
        <dbReference type="Proteomes" id="UP000270094"/>
    </source>
</evidence>
<dbReference type="GO" id="GO:0070129">
    <property type="term" value="P:regulation of mitochondrial translation"/>
    <property type="evidence" value="ECO:0007669"/>
    <property type="project" value="TreeGrafter"/>
</dbReference>
<dbReference type="GO" id="GO:0005634">
    <property type="term" value="C:nucleus"/>
    <property type="evidence" value="ECO:0007669"/>
    <property type="project" value="TreeGrafter"/>
</dbReference>
<protein>
    <submittedName>
        <fullName evidence="1">Uncharacterized protein</fullName>
    </submittedName>
</protein>
<dbReference type="PANTHER" id="PTHR46669">
    <property type="entry name" value="LEUCINE-RICH PPR MOTIF-CONTAINING PROTEIN, MITOCHONDRIAL"/>
    <property type="match status" value="1"/>
</dbReference>
<dbReference type="EMBL" id="UYYB01022907">
    <property type="protein sequence ID" value="VDM71957.1"/>
    <property type="molecule type" value="Genomic_DNA"/>
</dbReference>
<dbReference type="PANTHER" id="PTHR46669:SF3">
    <property type="entry name" value="LEUCINE-RICH PPR MOTIF-CONTAINING PROTEIN, MITOCHONDRIAL"/>
    <property type="match status" value="1"/>
</dbReference>
<dbReference type="Proteomes" id="UP000270094">
    <property type="component" value="Unassembled WGS sequence"/>
</dbReference>
<gene>
    <name evidence="1" type="ORF">SVUK_LOCUS6955</name>
</gene>
<keyword evidence="2" id="KW-1185">Reference proteome</keyword>
<accession>A0A3P7J6J0</accession>
<dbReference type="GO" id="GO:0003730">
    <property type="term" value="F:mRNA 3'-UTR binding"/>
    <property type="evidence" value="ECO:0007669"/>
    <property type="project" value="TreeGrafter"/>
</dbReference>
<dbReference type="OrthoDB" id="185373at2759"/>
<sequence>MRHVRTLVSAVPRRPNGRLSVPPPMDTKSYRMKKVPSLVSTEQLRLQSKHREELESNKAESLQDIVDHIEWRGVIFSQTPEKVAKLFADPKEDLTSLSDRQLAVLLSTFGSGCESVSCLRRAAFMSQALQALAQRGVPLQLLSRNAVLSARIDNKESVNVVEELKAWEADDMTPNEETYAHLSRVYANSANTQGIV</sequence>
<name>A0A3P7J6J0_STRVU</name>